<evidence type="ECO:0000313" key="2">
    <source>
        <dbReference type="EMBL" id="KAK1795756.1"/>
    </source>
</evidence>
<keyword evidence="1" id="KW-0732">Signal</keyword>
<feature type="chain" id="PRO_5042282401" evidence="1">
    <location>
        <begin position="48"/>
        <end position="447"/>
    </location>
</feature>
<feature type="signal peptide" evidence="1">
    <location>
        <begin position="1"/>
        <end position="47"/>
    </location>
</feature>
<proteinExistence type="predicted"/>
<comment type="caution">
    <text evidence="2">The sequence shown here is derived from an EMBL/GenBank/DDBJ whole genome shotgun (WGS) entry which is preliminary data.</text>
</comment>
<organism evidence="2 3">
    <name type="scientific">Electrophorus voltai</name>
    <dbReference type="NCBI Taxonomy" id="2609070"/>
    <lineage>
        <taxon>Eukaryota</taxon>
        <taxon>Metazoa</taxon>
        <taxon>Chordata</taxon>
        <taxon>Craniata</taxon>
        <taxon>Vertebrata</taxon>
        <taxon>Euteleostomi</taxon>
        <taxon>Actinopterygii</taxon>
        <taxon>Neopterygii</taxon>
        <taxon>Teleostei</taxon>
        <taxon>Ostariophysi</taxon>
        <taxon>Gymnotiformes</taxon>
        <taxon>Gymnotoidei</taxon>
        <taxon>Gymnotidae</taxon>
        <taxon>Electrophorus</taxon>
    </lineage>
</organism>
<accession>A0AAD8ZB56</accession>
<evidence type="ECO:0000313" key="3">
    <source>
        <dbReference type="Proteomes" id="UP001239994"/>
    </source>
</evidence>
<reference evidence="2" key="1">
    <citation type="submission" date="2023-03" db="EMBL/GenBank/DDBJ databases">
        <title>Electrophorus voltai genome.</title>
        <authorList>
            <person name="Bian C."/>
        </authorList>
    </citation>
    <scope>NUCLEOTIDE SEQUENCE</scope>
    <source>
        <strain evidence="2">CB-2022</strain>
        <tissue evidence="2">Muscle</tissue>
    </source>
</reference>
<evidence type="ECO:0000256" key="1">
    <source>
        <dbReference type="SAM" id="SignalP"/>
    </source>
</evidence>
<protein>
    <submittedName>
        <fullName evidence="2">Uncharacterized protein</fullName>
    </submittedName>
</protein>
<dbReference type="AlphaFoldDB" id="A0AAD8ZB56"/>
<gene>
    <name evidence="2" type="ORF">P4O66_001235</name>
</gene>
<dbReference type="Proteomes" id="UP001239994">
    <property type="component" value="Unassembled WGS sequence"/>
</dbReference>
<dbReference type="EMBL" id="JAROKS010000015">
    <property type="protein sequence ID" value="KAK1795756.1"/>
    <property type="molecule type" value="Genomic_DNA"/>
</dbReference>
<sequence>MFTSLWLCVLSAGGRRRVSHFTSIKAWLLTLLTELLLSHSFAPRAHGTGRTHCHTFEVNNVAVTLAVGCVPFQIRRHVEHAHVSGDTRVHQASVKVLQASVWIAAVLLSSGHDTRCCLAVYTFARNVATAAGKKSPSSDIQYPAHALRFTLRRSEPRTLMVIYILPNREGPIVAHGAHVTVRRECEHKEKLLFLLSTPRAQVQTQRASPGSARLSLLSSPPDLAWFKPAVVSDLWPAIGWRHTGLCQVQRHHHSSLLSQMGRVLNFQSSSNRLLSGPIAAAPRTRVQRRAFGHGVCAAEQNWICLDLHAGDISGEFSVRGVRRRARGRSNPQGLPGLVPQATAITMWSGQNDGDQHGHVTARMETSFPMSTASISVSQQQIPKKFAPVVAPKPKFNPYKQPGDPIHEGTVGDSRWLPSCSSMFYAVDVRETTAVHVNVYVTSNCMCG</sequence>
<keyword evidence="3" id="KW-1185">Reference proteome</keyword>
<name>A0AAD8ZB56_9TELE</name>